<protein>
    <submittedName>
        <fullName evidence="4">Transposase family protein</fullName>
    </submittedName>
</protein>
<dbReference type="EMBL" id="JGDS01000015">
    <property type="protein sequence ID" value="EXZ75714.1"/>
    <property type="molecule type" value="Genomic_DNA"/>
</dbReference>
<dbReference type="InterPro" id="IPR002197">
    <property type="entry name" value="HTH_Fis"/>
</dbReference>
<dbReference type="PRINTS" id="PR01590">
    <property type="entry name" value="HTHFIS"/>
</dbReference>
<dbReference type="AlphaFoldDB" id="A0A016CWL8"/>
<reference evidence="4 5" key="1">
    <citation type="submission" date="2014-02" db="EMBL/GenBank/DDBJ databases">
        <authorList>
            <person name="Sears C."/>
            <person name="Carroll K."/>
            <person name="Sack B.R."/>
            <person name="Qadri F."/>
            <person name="Myers L.L."/>
            <person name="Chung G.-T."/>
            <person name="Escheverria P."/>
            <person name="Fraser C.M."/>
            <person name="Sadzewicz L."/>
            <person name="Shefchek K.A."/>
            <person name="Tallon L."/>
            <person name="Das S.P."/>
            <person name="Daugherty S."/>
            <person name="Mongodin E.F."/>
        </authorList>
    </citation>
    <scope>NUCLEOTIDE SEQUENCE [LARGE SCALE GENOMIC DNA]</scope>
    <source>
        <strain evidence="4 5">3976T8</strain>
    </source>
</reference>
<dbReference type="PATRIC" id="fig|1339314.3.peg.147"/>
<feature type="compositionally biased region" description="Basic and acidic residues" evidence="2">
    <location>
        <begin position="220"/>
        <end position="230"/>
    </location>
</feature>
<evidence type="ECO:0000313" key="4">
    <source>
        <dbReference type="EMBL" id="EXZ75714.1"/>
    </source>
</evidence>
<comment type="caution">
    <text evidence="4">The sequence shown here is derived from an EMBL/GenBank/DDBJ whole genome shotgun (WGS) entry which is preliminary data.</text>
</comment>
<keyword evidence="1" id="KW-0175">Coiled coil</keyword>
<dbReference type="Gene3D" id="1.10.10.60">
    <property type="entry name" value="Homeodomain-like"/>
    <property type="match status" value="1"/>
</dbReference>
<feature type="coiled-coil region" evidence="1">
    <location>
        <begin position="404"/>
        <end position="441"/>
    </location>
</feature>
<dbReference type="SUPFAM" id="SSF46689">
    <property type="entry name" value="Homeodomain-like"/>
    <property type="match status" value="1"/>
</dbReference>
<evidence type="ECO:0000256" key="1">
    <source>
        <dbReference type="SAM" id="Coils"/>
    </source>
</evidence>
<dbReference type="Proteomes" id="UP000020938">
    <property type="component" value="Unassembled WGS sequence"/>
</dbReference>
<dbReference type="GO" id="GO:0043565">
    <property type="term" value="F:sequence-specific DNA binding"/>
    <property type="evidence" value="ECO:0007669"/>
    <property type="project" value="InterPro"/>
</dbReference>
<proteinExistence type="predicted"/>
<evidence type="ECO:0000313" key="5">
    <source>
        <dbReference type="Proteomes" id="UP000020938"/>
    </source>
</evidence>
<accession>A0A016CWL8</accession>
<sequence length="481" mass="55129">MRTPRPETEEKYREAIELYRTTGLTVREICARTGVPFTAFRSFLHSCHRELMFARYGMEVAPEEAAATRLRKRSGQTAASRAKYGEAIRACDDIAYIEYNVSQIAYMFHLDPFGLGSQLRNHYPEIIERRERERHRLGVNDNQHRGVKPWCKEQYAGVVEHLRTTDDTIRRTADLYGLSYSGLREHLLFYHKDLVRKRADKRERAKSGAKVRGALTGNGSRHEPKAGQTEKYREALRLYRDTALTHRQIAEATGITVTGLRNHLRIWNRKLIVEHRGYECREGEAVDLSRTKQYLKSTAAKYAGAIACLKETGRPTAEVAREFGLHPETFREYVREHEPELAARLGMTRLADGRQVLARSMEKYSEAVRLYETTTEPLRSIADRLGLQYNSVGGFVHHSRPDAIEAHNRLVEREEALRREKEQAESVALALQREAEEKERILCALRQTGGNKRKAAKLLGFCKSTLYNKLNALGLNDTGDT</sequence>
<organism evidence="4 5">
    <name type="scientific">Bacteroides fragilis str. 3976T8</name>
    <dbReference type="NCBI Taxonomy" id="1339314"/>
    <lineage>
        <taxon>Bacteria</taxon>
        <taxon>Pseudomonadati</taxon>
        <taxon>Bacteroidota</taxon>
        <taxon>Bacteroidia</taxon>
        <taxon>Bacteroidales</taxon>
        <taxon>Bacteroidaceae</taxon>
        <taxon>Bacteroides</taxon>
    </lineage>
</organism>
<evidence type="ECO:0000259" key="3">
    <source>
        <dbReference type="Pfam" id="PF02954"/>
    </source>
</evidence>
<gene>
    <name evidence="4" type="ORF">M123_4830</name>
</gene>
<dbReference type="Pfam" id="PF02954">
    <property type="entry name" value="HTH_8"/>
    <property type="match status" value="1"/>
</dbReference>
<feature type="region of interest" description="Disordered" evidence="2">
    <location>
        <begin position="200"/>
        <end position="230"/>
    </location>
</feature>
<evidence type="ECO:0000256" key="2">
    <source>
        <dbReference type="SAM" id="MobiDB-lite"/>
    </source>
</evidence>
<dbReference type="InterPro" id="IPR009057">
    <property type="entry name" value="Homeodomain-like_sf"/>
</dbReference>
<feature type="domain" description="DNA binding HTH" evidence="3">
    <location>
        <begin position="433"/>
        <end position="472"/>
    </location>
</feature>
<name>A0A016CWL8_BACFG</name>